<evidence type="ECO:0000256" key="9">
    <source>
        <dbReference type="ARBA" id="ARBA00022842"/>
    </source>
</evidence>
<keyword evidence="11" id="KW-0695">RNA-directed DNA polymerase</keyword>
<reference evidence="17 18" key="1">
    <citation type="journal article" date="2021" name="bioRxiv">
        <title>The Gossypium anomalum genome as a resource for cotton improvement and evolutionary analysis of hybrid incompatibility.</title>
        <authorList>
            <person name="Grover C.E."/>
            <person name="Yuan D."/>
            <person name="Arick M.A."/>
            <person name="Miller E.R."/>
            <person name="Hu G."/>
            <person name="Peterson D.G."/>
            <person name="Wendel J.F."/>
            <person name="Udall J.A."/>
        </authorList>
    </citation>
    <scope>NUCLEOTIDE SEQUENCE [LARGE SCALE GENOMIC DNA]</scope>
    <source>
        <strain evidence="17">JFW-Udall</strain>
        <tissue evidence="17">Leaf</tissue>
    </source>
</reference>
<accession>A0A8J5Y2V8</accession>
<evidence type="ECO:0000259" key="15">
    <source>
        <dbReference type="PROSITE" id="PS50878"/>
    </source>
</evidence>
<dbReference type="FunFam" id="3.10.10.10:FF:000007">
    <property type="entry name" value="Retrovirus-related Pol polyprotein from transposon 17.6-like Protein"/>
    <property type="match status" value="1"/>
</dbReference>
<dbReference type="InterPro" id="IPR050951">
    <property type="entry name" value="Retrovirus_Pol_polyprotein"/>
</dbReference>
<evidence type="ECO:0000256" key="14">
    <source>
        <dbReference type="ARBA" id="ARBA00023172"/>
    </source>
</evidence>
<dbReference type="Pfam" id="PF17917">
    <property type="entry name" value="RT_RNaseH"/>
    <property type="match status" value="1"/>
</dbReference>
<dbReference type="Gene3D" id="3.10.10.10">
    <property type="entry name" value="HIV Type 1 Reverse Transcriptase, subunit A, domain 1"/>
    <property type="match status" value="1"/>
</dbReference>
<dbReference type="Gene3D" id="3.30.70.270">
    <property type="match status" value="2"/>
</dbReference>
<keyword evidence="12" id="KW-0239">DNA-directed DNA polymerase</keyword>
<dbReference type="PANTHER" id="PTHR37984:SF5">
    <property type="entry name" value="PROTEIN NYNRIN-LIKE"/>
    <property type="match status" value="1"/>
</dbReference>
<dbReference type="InterPro" id="IPR043502">
    <property type="entry name" value="DNA/RNA_pol_sf"/>
</dbReference>
<dbReference type="PANTHER" id="PTHR37984">
    <property type="entry name" value="PROTEIN CBG26694"/>
    <property type="match status" value="1"/>
</dbReference>
<keyword evidence="6" id="KW-0064">Aspartyl protease</keyword>
<evidence type="ECO:0000313" key="17">
    <source>
        <dbReference type="EMBL" id="KAG8481481.1"/>
    </source>
</evidence>
<dbReference type="InterPro" id="IPR001584">
    <property type="entry name" value="Integrase_cat-core"/>
</dbReference>
<sequence length="850" mass="99198">MRLCIDYRQLNKVTVKNKYPLPRIDDLFDQLKGATVFSKIDLRSGYYQLRVKESDVLKTAFRTRYGHYEFLVMPFGLINAPAIFMDLMNRIFRPYLDKFVVVFIDDILIYSHDETEHAELLRTVLQILRDNQLYAKFSKSEGIKVDSSKISSIVDWKPPRNISEVRSFLGLARYYRRFVEGFSMIATPLTRLLQKDIKFEWTEKCQQSFDKLKTLLTKAPVLVQPEPGKEFVIYSDASMNGLGCVLMQEGKVIAYSSRQLKPHEKNYPTHDLELAAIIFALKIWRHHLYGEKCHIFTDHKSLKYLMTQKDLNLKQRRWLELIKDYELVIDYHPGKANIVADALSRKSLFALRALNTSLALSDDGFILAELRAKLMFLEEIFEAQKNDSELLAKRDQCSTKMYNDLKKMYWWVGMKRDISEFVSRCLICQQVKAEHQVPSGLLQPVLVLEWKWDRVTMDFVKGLPFTPRKKDAIWVVIDKLTKSAHFIPVRMDYSLDKLAELYISEIVRLHGVPLSIILDRDPRFASRFWKKLQKALGTKLSFSTAFHLQTDGQLERVIQVLEDMLRCCVLEFQRSWEKYLPLVEFAYNNSYHSSLKMAPYEALYGRKCRTPLYWTELKENQIYGRKEIEYQVGDKVFLKVSPWKKVLRFGKKGKLSPRFIGPFEVIERVGPLAYRLALPIELEKIHNVFHVSMLCRYRSDPSHVNSQTEVEIQPDMTYGEEPVKILAREDRIEMSHVSPYQIYGFGDRNEPFFIKPLGDRRKRRRPDHTIEGITLSGGEYSGGSRGWVPQVLRQKNIISRVSYGRGQAGHGSCGEPFPVEFQVPIVSFGALYNYDKIKNFLENKKKNNCS</sequence>
<keyword evidence="8" id="KW-0378">Hydrolase</keyword>
<dbReference type="Proteomes" id="UP000701853">
    <property type="component" value="Chromosome 10"/>
</dbReference>
<feature type="domain" description="Integrase catalytic" evidence="16">
    <location>
        <begin position="440"/>
        <end position="607"/>
    </location>
</feature>
<keyword evidence="13" id="KW-0238">DNA-binding</keyword>
<evidence type="ECO:0000256" key="2">
    <source>
        <dbReference type="ARBA" id="ARBA00022679"/>
    </source>
</evidence>
<keyword evidence="7" id="KW-0255">Endonuclease</keyword>
<dbReference type="GO" id="GO:0003677">
    <property type="term" value="F:DNA binding"/>
    <property type="evidence" value="ECO:0007669"/>
    <property type="project" value="UniProtKB-KW"/>
</dbReference>
<evidence type="ECO:0000259" key="16">
    <source>
        <dbReference type="PROSITE" id="PS50994"/>
    </source>
</evidence>
<evidence type="ECO:0000256" key="5">
    <source>
        <dbReference type="ARBA" id="ARBA00022723"/>
    </source>
</evidence>
<dbReference type="Pfam" id="PF00078">
    <property type="entry name" value="RVT_1"/>
    <property type="match status" value="1"/>
</dbReference>
<keyword evidence="4" id="KW-0540">Nuclease</keyword>
<dbReference type="InterPro" id="IPR012337">
    <property type="entry name" value="RNaseH-like_sf"/>
</dbReference>
<gene>
    <name evidence="17" type="ORF">CXB51_026332</name>
</gene>
<dbReference type="Gene3D" id="3.10.20.370">
    <property type="match status" value="1"/>
</dbReference>
<dbReference type="GO" id="GO:0004190">
    <property type="term" value="F:aspartic-type endopeptidase activity"/>
    <property type="evidence" value="ECO:0007669"/>
    <property type="project" value="UniProtKB-KW"/>
</dbReference>
<keyword evidence="18" id="KW-1185">Reference proteome</keyword>
<feature type="domain" description="Reverse transcriptase" evidence="15">
    <location>
        <begin position="1"/>
        <end position="173"/>
    </location>
</feature>
<evidence type="ECO:0000256" key="4">
    <source>
        <dbReference type="ARBA" id="ARBA00022722"/>
    </source>
</evidence>
<keyword evidence="5" id="KW-0479">Metal-binding</keyword>
<evidence type="ECO:0000256" key="11">
    <source>
        <dbReference type="ARBA" id="ARBA00022918"/>
    </source>
</evidence>
<dbReference type="InterPro" id="IPR041373">
    <property type="entry name" value="RT_RNaseH"/>
</dbReference>
<evidence type="ECO:0000256" key="1">
    <source>
        <dbReference type="ARBA" id="ARBA00022670"/>
    </source>
</evidence>
<dbReference type="InterPro" id="IPR056924">
    <property type="entry name" value="SH3_Tf2-1"/>
</dbReference>
<dbReference type="SUPFAM" id="SSF56672">
    <property type="entry name" value="DNA/RNA polymerases"/>
    <property type="match status" value="1"/>
</dbReference>
<organism evidence="17 18">
    <name type="scientific">Gossypium anomalum</name>
    <dbReference type="NCBI Taxonomy" id="47600"/>
    <lineage>
        <taxon>Eukaryota</taxon>
        <taxon>Viridiplantae</taxon>
        <taxon>Streptophyta</taxon>
        <taxon>Embryophyta</taxon>
        <taxon>Tracheophyta</taxon>
        <taxon>Spermatophyta</taxon>
        <taxon>Magnoliopsida</taxon>
        <taxon>eudicotyledons</taxon>
        <taxon>Gunneridae</taxon>
        <taxon>Pentapetalae</taxon>
        <taxon>rosids</taxon>
        <taxon>malvids</taxon>
        <taxon>Malvales</taxon>
        <taxon>Malvaceae</taxon>
        <taxon>Malvoideae</taxon>
        <taxon>Gossypium</taxon>
    </lineage>
</organism>
<comment type="caution">
    <text evidence="17">The sequence shown here is derived from an EMBL/GenBank/DDBJ whole genome shotgun (WGS) entry which is preliminary data.</text>
</comment>
<dbReference type="FunFam" id="3.10.20.370:FF:000001">
    <property type="entry name" value="Retrovirus-related Pol polyprotein from transposon 17.6-like protein"/>
    <property type="match status" value="1"/>
</dbReference>
<evidence type="ECO:0000256" key="10">
    <source>
        <dbReference type="ARBA" id="ARBA00022908"/>
    </source>
</evidence>
<dbReference type="FunFam" id="3.30.70.270:FF:000020">
    <property type="entry name" value="Transposon Tf2-6 polyprotein-like Protein"/>
    <property type="match status" value="1"/>
</dbReference>
<keyword evidence="1" id="KW-0645">Protease</keyword>
<dbReference type="GO" id="GO:0004519">
    <property type="term" value="F:endonuclease activity"/>
    <property type="evidence" value="ECO:0007669"/>
    <property type="project" value="UniProtKB-KW"/>
</dbReference>
<dbReference type="InterPro" id="IPR000477">
    <property type="entry name" value="RT_dom"/>
</dbReference>
<dbReference type="CDD" id="cd01647">
    <property type="entry name" value="RT_LTR"/>
    <property type="match status" value="1"/>
</dbReference>
<keyword evidence="14" id="KW-0233">DNA recombination</keyword>
<keyword evidence="2" id="KW-0808">Transferase</keyword>
<evidence type="ECO:0000256" key="7">
    <source>
        <dbReference type="ARBA" id="ARBA00022759"/>
    </source>
</evidence>
<dbReference type="PROSITE" id="PS50878">
    <property type="entry name" value="RT_POL"/>
    <property type="match status" value="1"/>
</dbReference>
<dbReference type="OrthoDB" id="7693345at2759"/>
<dbReference type="Gene3D" id="1.10.340.70">
    <property type="match status" value="1"/>
</dbReference>
<evidence type="ECO:0000256" key="12">
    <source>
        <dbReference type="ARBA" id="ARBA00022932"/>
    </source>
</evidence>
<evidence type="ECO:0000256" key="8">
    <source>
        <dbReference type="ARBA" id="ARBA00022801"/>
    </source>
</evidence>
<proteinExistence type="predicted"/>
<dbReference type="GO" id="GO:0003887">
    <property type="term" value="F:DNA-directed DNA polymerase activity"/>
    <property type="evidence" value="ECO:0007669"/>
    <property type="project" value="UniProtKB-KW"/>
</dbReference>
<protein>
    <recommendedName>
        <fullName evidence="19">Reverse transcriptase</fullName>
    </recommendedName>
</protein>
<dbReference type="CDD" id="cd09274">
    <property type="entry name" value="RNase_HI_RT_Ty3"/>
    <property type="match status" value="1"/>
</dbReference>
<dbReference type="GO" id="GO:0015074">
    <property type="term" value="P:DNA integration"/>
    <property type="evidence" value="ECO:0007669"/>
    <property type="project" value="UniProtKB-KW"/>
</dbReference>
<dbReference type="InterPro" id="IPR041588">
    <property type="entry name" value="Integrase_H2C2"/>
</dbReference>
<keyword evidence="10" id="KW-0229">DNA integration</keyword>
<evidence type="ECO:0000256" key="13">
    <source>
        <dbReference type="ARBA" id="ARBA00023125"/>
    </source>
</evidence>
<dbReference type="Pfam" id="PF17921">
    <property type="entry name" value="Integrase_H2C2"/>
    <property type="match status" value="1"/>
</dbReference>
<dbReference type="GO" id="GO:0006508">
    <property type="term" value="P:proteolysis"/>
    <property type="evidence" value="ECO:0007669"/>
    <property type="project" value="UniProtKB-KW"/>
</dbReference>
<keyword evidence="9" id="KW-0460">Magnesium</keyword>
<dbReference type="GO" id="GO:0046872">
    <property type="term" value="F:metal ion binding"/>
    <property type="evidence" value="ECO:0007669"/>
    <property type="project" value="UniProtKB-KW"/>
</dbReference>
<dbReference type="SUPFAM" id="SSF53098">
    <property type="entry name" value="Ribonuclease H-like"/>
    <property type="match status" value="1"/>
</dbReference>
<name>A0A8J5Y2V8_9ROSI</name>
<dbReference type="GO" id="GO:0006310">
    <property type="term" value="P:DNA recombination"/>
    <property type="evidence" value="ECO:0007669"/>
    <property type="project" value="UniProtKB-KW"/>
</dbReference>
<evidence type="ECO:0008006" key="19">
    <source>
        <dbReference type="Google" id="ProtNLM"/>
    </source>
</evidence>
<evidence type="ECO:0000313" key="18">
    <source>
        <dbReference type="Proteomes" id="UP000701853"/>
    </source>
</evidence>
<dbReference type="GO" id="GO:0003964">
    <property type="term" value="F:RNA-directed DNA polymerase activity"/>
    <property type="evidence" value="ECO:0007669"/>
    <property type="project" value="UniProtKB-KW"/>
</dbReference>
<dbReference type="Pfam" id="PF24626">
    <property type="entry name" value="SH3_Tf2-1"/>
    <property type="match status" value="1"/>
</dbReference>
<keyword evidence="3" id="KW-0548">Nucleotidyltransferase</keyword>
<dbReference type="InterPro" id="IPR036397">
    <property type="entry name" value="RNaseH_sf"/>
</dbReference>
<dbReference type="AlphaFoldDB" id="A0A8J5Y2V8"/>
<evidence type="ECO:0000256" key="6">
    <source>
        <dbReference type="ARBA" id="ARBA00022750"/>
    </source>
</evidence>
<dbReference type="Gene3D" id="3.30.420.10">
    <property type="entry name" value="Ribonuclease H-like superfamily/Ribonuclease H"/>
    <property type="match status" value="1"/>
</dbReference>
<dbReference type="PROSITE" id="PS50994">
    <property type="entry name" value="INTEGRASE"/>
    <property type="match status" value="1"/>
</dbReference>
<evidence type="ECO:0000256" key="3">
    <source>
        <dbReference type="ARBA" id="ARBA00022695"/>
    </source>
</evidence>
<dbReference type="EMBL" id="JAHUZN010000010">
    <property type="protein sequence ID" value="KAG8481481.1"/>
    <property type="molecule type" value="Genomic_DNA"/>
</dbReference>
<dbReference type="InterPro" id="IPR043128">
    <property type="entry name" value="Rev_trsase/Diguanyl_cyclase"/>
</dbReference>